<reference evidence="11" key="1">
    <citation type="submission" date="2025-08" db="UniProtKB">
        <authorList>
            <consortium name="Ensembl"/>
        </authorList>
    </citation>
    <scope>IDENTIFICATION</scope>
</reference>
<dbReference type="SMART" id="SM00176">
    <property type="entry name" value="RAN"/>
    <property type="match status" value="1"/>
</dbReference>
<evidence type="ECO:0000256" key="5">
    <source>
        <dbReference type="ARBA" id="ARBA00022837"/>
    </source>
</evidence>
<dbReference type="InterPro" id="IPR011992">
    <property type="entry name" value="EF-hand-dom_pair"/>
</dbReference>
<dbReference type="Ensembl" id="ENSSTUT00000074108.1">
    <property type="protein sequence ID" value="ENSSTUP00000069761.1"/>
    <property type="gene ID" value="ENSSTUG00000030639.1"/>
</dbReference>
<protein>
    <submittedName>
        <fullName evidence="11">RAS and EF-hand domain containing 2</fullName>
    </submittedName>
</protein>
<evidence type="ECO:0000256" key="1">
    <source>
        <dbReference type="ARBA" id="ARBA00004496"/>
    </source>
</evidence>
<feature type="coiled-coil region" evidence="8">
    <location>
        <begin position="223"/>
        <end position="285"/>
    </location>
</feature>
<dbReference type="CDD" id="cd00154">
    <property type="entry name" value="Rab"/>
    <property type="match status" value="1"/>
</dbReference>
<dbReference type="SMART" id="SM00177">
    <property type="entry name" value="ARF"/>
    <property type="match status" value="1"/>
</dbReference>
<dbReference type="InterPro" id="IPR018247">
    <property type="entry name" value="EF_Hand_1_Ca_BS"/>
</dbReference>
<dbReference type="SUPFAM" id="SSF47473">
    <property type="entry name" value="EF-hand"/>
    <property type="match status" value="1"/>
</dbReference>
<dbReference type="Gene3D" id="3.40.50.300">
    <property type="entry name" value="P-loop containing nucleotide triphosphate hydrolases"/>
    <property type="match status" value="1"/>
</dbReference>
<feature type="compositionally biased region" description="Polar residues" evidence="9">
    <location>
        <begin position="347"/>
        <end position="371"/>
    </location>
</feature>
<dbReference type="Pfam" id="PF00071">
    <property type="entry name" value="Ras"/>
    <property type="match status" value="1"/>
</dbReference>
<keyword evidence="6 8" id="KW-0175">Coiled coil</keyword>
<evidence type="ECO:0000313" key="11">
    <source>
        <dbReference type="Ensembl" id="ENSSTUP00000069761.1"/>
    </source>
</evidence>
<dbReference type="SUPFAM" id="SSF52540">
    <property type="entry name" value="P-loop containing nucleoside triphosphate hydrolases"/>
    <property type="match status" value="1"/>
</dbReference>
<proteinExistence type="predicted"/>
<dbReference type="InterPro" id="IPR001806">
    <property type="entry name" value="Small_GTPase"/>
</dbReference>
<dbReference type="GO" id="GO:0005525">
    <property type="term" value="F:GTP binding"/>
    <property type="evidence" value="ECO:0007669"/>
    <property type="project" value="UniProtKB-KW"/>
</dbReference>
<keyword evidence="7" id="KW-0342">GTP-binding</keyword>
<feature type="domain" description="EF-hand" evidence="10">
    <location>
        <begin position="1"/>
        <end position="36"/>
    </location>
</feature>
<dbReference type="PROSITE" id="PS00018">
    <property type="entry name" value="EF_HAND_1"/>
    <property type="match status" value="1"/>
</dbReference>
<evidence type="ECO:0000259" key="10">
    <source>
        <dbReference type="PROSITE" id="PS50222"/>
    </source>
</evidence>
<feature type="region of interest" description="Disordered" evidence="9">
    <location>
        <begin position="328"/>
        <end position="406"/>
    </location>
</feature>
<dbReference type="PROSITE" id="PS51421">
    <property type="entry name" value="RAS"/>
    <property type="match status" value="1"/>
</dbReference>
<dbReference type="FunFam" id="3.40.50.300:FF:001348">
    <property type="entry name" value="Ras and EF-hand domain-containing protein"/>
    <property type="match status" value="1"/>
</dbReference>
<accession>A0A674BFH6</accession>
<dbReference type="GO" id="GO:0005509">
    <property type="term" value="F:calcium ion binding"/>
    <property type="evidence" value="ECO:0007669"/>
    <property type="project" value="InterPro"/>
</dbReference>
<comment type="subcellular location">
    <subcellularLocation>
        <location evidence="1">Cytoplasm</location>
    </subcellularLocation>
</comment>
<dbReference type="GO" id="GO:0003924">
    <property type="term" value="F:GTPase activity"/>
    <property type="evidence" value="ECO:0007669"/>
    <property type="project" value="InterPro"/>
</dbReference>
<evidence type="ECO:0000256" key="2">
    <source>
        <dbReference type="ARBA" id="ARBA00022490"/>
    </source>
</evidence>
<dbReference type="Pfam" id="PF13499">
    <property type="entry name" value="EF-hand_7"/>
    <property type="match status" value="1"/>
</dbReference>
<dbReference type="SMART" id="SM00174">
    <property type="entry name" value="RHO"/>
    <property type="match status" value="1"/>
</dbReference>
<keyword evidence="3" id="KW-0479">Metal-binding</keyword>
<dbReference type="OMA" id="HERETEH"/>
<dbReference type="PROSITE" id="PS50222">
    <property type="entry name" value="EF_HAND_2"/>
    <property type="match status" value="1"/>
</dbReference>
<name>A0A674BFH6_SALTR</name>
<dbReference type="Proteomes" id="UP000472277">
    <property type="component" value="Chromosome 17"/>
</dbReference>
<dbReference type="PRINTS" id="PR00449">
    <property type="entry name" value="RASTRNSFRMNG"/>
</dbReference>
<evidence type="ECO:0000313" key="12">
    <source>
        <dbReference type="Proteomes" id="UP000472277"/>
    </source>
</evidence>
<keyword evidence="12" id="KW-1185">Reference proteome</keyword>
<dbReference type="PROSITE" id="PS51419">
    <property type="entry name" value="RAB"/>
    <property type="match status" value="1"/>
</dbReference>
<dbReference type="Gene3D" id="1.10.238.10">
    <property type="entry name" value="EF-hand"/>
    <property type="match status" value="1"/>
</dbReference>
<dbReference type="GeneTree" id="ENSGT00940000165251"/>
<dbReference type="SMART" id="SM00173">
    <property type="entry name" value="RAS"/>
    <property type="match status" value="1"/>
</dbReference>
<dbReference type="NCBIfam" id="TIGR00231">
    <property type="entry name" value="small_GTP"/>
    <property type="match status" value="1"/>
</dbReference>
<dbReference type="InParanoid" id="A0A674BFH6"/>
<dbReference type="InterPro" id="IPR050227">
    <property type="entry name" value="Rab"/>
</dbReference>
<keyword evidence="2" id="KW-0963">Cytoplasm</keyword>
<evidence type="ECO:0000256" key="3">
    <source>
        <dbReference type="ARBA" id="ARBA00022723"/>
    </source>
</evidence>
<dbReference type="OrthoDB" id="9879408at2759"/>
<dbReference type="FunCoup" id="A0A674BFH6">
    <property type="interactions" value="1385"/>
</dbReference>
<dbReference type="PANTHER" id="PTHR47977">
    <property type="entry name" value="RAS-RELATED PROTEIN RAB"/>
    <property type="match status" value="1"/>
</dbReference>
<dbReference type="InterPro" id="IPR027417">
    <property type="entry name" value="P-loop_NTPase"/>
</dbReference>
<gene>
    <name evidence="11" type="primary">rasef2</name>
</gene>
<dbReference type="SMART" id="SM00175">
    <property type="entry name" value="RAB"/>
    <property type="match status" value="1"/>
</dbReference>
<dbReference type="InterPro" id="IPR005225">
    <property type="entry name" value="Small_GTP-bd"/>
</dbReference>
<evidence type="ECO:0000256" key="6">
    <source>
        <dbReference type="ARBA" id="ARBA00023054"/>
    </source>
</evidence>
<dbReference type="InterPro" id="IPR002048">
    <property type="entry name" value="EF_hand_dom"/>
</dbReference>
<evidence type="ECO:0000256" key="7">
    <source>
        <dbReference type="ARBA" id="ARBA00023134"/>
    </source>
</evidence>
<sequence length="669" mass="75178">MDKPSLQRLFSACDINKSGVIEYEDFTVVCRELNVPEDEIKTLFNKFGASEDGCINYSNFSSRFQEVSETLDLASFGASPQSQGSPWEEFQSRMDDATGLLSGRLRDQLAELHQAMYTSEPLLLQQYEGLVDALVSESKDHRLESEQLETSLRRTEELNTSQLTELEEDMQQQLACVEVRVREEEHKRMEGVMAALQRRHENEVADLHTVMDRLLKFQGESELNSSRQDVDKLQNQISELTQEKEQLRTSLFKAQTNISILQVELDKLKNMYADQKLQHERESDELKKMVIEYQSYSSHIEILQAMNKKLYDSNDGLRSALVSDVASSKRRLSPNNEIPARRMKPVRQSTLINSEGAHTTVGSSKTTNSHVASWADTYPDSGVSLPMDTTESSGSESDSDDSTETVHHSYSYVPSDIEISDVKLEASQATLSIAPSKASSIASSIRRRLSAFPMKQTEADLVDTGGPECPGPMYRLVLAGDAGSGKSSFLLRLSLNEFRGDIQTTLGVDFQIKKMLVDGEKTNLQIWDTAGQERFRSIARSYFRKAHGVLLLYDVTSESSFLNVREWMDQIQESTDAQLPMCVIGNKVDLREDRPEGSCVSTVDGERLARTYNALFCETSAKEGTNIVEAVLHLAREVKKNVKLRRQSESQVKLSLSSSKKALTNCCRV</sequence>
<dbReference type="AlphaFoldDB" id="A0A674BFH6"/>
<keyword evidence="4" id="KW-0547">Nucleotide-binding</keyword>
<keyword evidence="5" id="KW-0106">Calcium</keyword>
<evidence type="ECO:0000256" key="9">
    <source>
        <dbReference type="SAM" id="MobiDB-lite"/>
    </source>
</evidence>
<dbReference type="GO" id="GO:0005737">
    <property type="term" value="C:cytoplasm"/>
    <property type="evidence" value="ECO:0007669"/>
    <property type="project" value="UniProtKB-SubCell"/>
</dbReference>
<reference evidence="11" key="2">
    <citation type="submission" date="2025-09" db="UniProtKB">
        <authorList>
            <consortium name="Ensembl"/>
        </authorList>
    </citation>
    <scope>IDENTIFICATION</scope>
</reference>
<evidence type="ECO:0000256" key="4">
    <source>
        <dbReference type="ARBA" id="ARBA00022741"/>
    </source>
</evidence>
<evidence type="ECO:0000256" key="8">
    <source>
        <dbReference type="SAM" id="Coils"/>
    </source>
</evidence>
<dbReference type="SMART" id="SM00054">
    <property type="entry name" value="EFh"/>
    <property type="match status" value="2"/>
</dbReference>
<organism evidence="11 12">
    <name type="scientific">Salmo trutta</name>
    <name type="common">Brown trout</name>
    <dbReference type="NCBI Taxonomy" id="8032"/>
    <lineage>
        <taxon>Eukaryota</taxon>
        <taxon>Metazoa</taxon>
        <taxon>Chordata</taxon>
        <taxon>Craniata</taxon>
        <taxon>Vertebrata</taxon>
        <taxon>Euteleostomi</taxon>
        <taxon>Actinopterygii</taxon>
        <taxon>Neopterygii</taxon>
        <taxon>Teleostei</taxon>
        <taxon>Protacanthopterygii</taxon>
        <taxon>Salmoniformes</taxon>
        <taxon>Salmonidae</taxon>
        <taxon>Salmoninae</taxon>
        <taxon>Salmo</taxon>
    </lineage>
</organism>